<evidence type="ECO:0000256" key="6">
    <source>
        <dbReference type="ARBA" id="ARBA00022840"/>
    </source>
</evidence>
<dbReference type="Proteomes" id="UP000315349">
    <property type="component" value="Chromosome"/>
</dbReference>
<feature type="region of interest" description="Disordered" evidence="8">
    <location>
        <begin position="388"/>
        <end position="414"/>
    </location>
</feature>
<organism evidence="10 11">
    <name type="scientific">Planctopirus ephydatiae</name>
    <dbReference type="NCBI Taxonomy" id="2528019"/>
    <lineage>
        <taxon>Bacteria</taxon>
        <taxon>Pseudomonadati</taxon>
        <taxon>Planctomycetota</taxon>
        <taxon>Planctomycetia</taxon>
        <taxon>Planctomycetales</taxon>
        <taxon>Planctomycetaceae</taxon>
        <taxon>Planctopirus</taxon>
    </lineage>
</organism>
<dbReference type="Gene3D" id="2.130.10.10">
    <property type="entry name" value="YVTN repeat-like/Quinoprotein amine dehydrogenase"/>
    <property type="match status" value="3"/>
</dbReference>
<dbReference type="GO" id="GO:0016787">
    <property type="term" value="F:hydrolase activity"/>
    <property type="evidence" value="ECO:0007669"/>
    <property type="project" value="InterPro"/>
</dbReference>
<dbReference type="InterPro" id="IPR001680">
    <property type="entry name" value="WD40_rpt"/>
</dbReference>
<evidence type="ECO:0000256" key="4">
    <source>
        <dbReference type="ARBA" id="ARBA00022741"/>
    </source>
</evidence>
<dbReference type="SMART" id="SM00220">
    <property type="entry name" value="S_TKc"/>
    <property type="match status" value="1"/>
</dbReference>
<dbReference type="InterPro" id="IPR032675">
    <property type="entry name" value="LRR_dom_sf"/>
</dbReference>
<dbReference type="PROSITE" id="PS50082">
    <property type="entry name" value="WD_REPEATS_2"/>
    <property type="match status" value="3"/>
</dbReference>
<sequence>MHPDDKKTGTPDEESIFLAAIDIDDPQRRKVYLDEACHSDPALRLRVEKLIKAHEESGAFLKIAGLTNFAGNTRDDTDAEPNASSAPAGEITSVDSTSSEDRLDLSILTPSTKPGSLGRLLHYEIEEVLGSGGCGTVFRAFDEKLHRRVALKLMAPELAVTSPARKRFLREARAAAAIRHDHVVQIYAVEEQPLPFIVMEYIAGKTLQQMHEEKGPFSIDEVVDVGQQIASGLAAAHATGLIHRDIKPGNILVEDGSHRVKITDFGLARTADDASITQSGVIAGTPLYMSPEQARGEPLDYRSDLFSLGSVLYVLCTGRPPFRAANTMAVLKRVVEDTPRDMHDIVPEIPVWLIAIVEKLHAKDREARFESATEVAARLNLRDKAPHLSESELRNGDAKPRSSQAEKPASKQEPATTVFLAGSHSFSSSFSNWASRPLGLAALVLFAILLGFGMTEASGVTAVTKTVIRLFTPTGTLVVEVDDPNISLRIDGQEIVVTGAGVKELRLQPGQYEVEAKEGDALILKQLVNISSHGREILKISQEGTRKPAQATATMGQSSAGSGLYKDRSATILKGNWMADGNEVVLSSVFPSHMSFGNPEWTDINFSYETLTTSNAADSQGGIGLFRLLDFNNALSFPLGAYGGRAIELNRVIEGKWSRDNDGGYLNFAFERQRWYQVKLQLRGDKTTCFLDGEQVLTMADPHRLQGKVGFASWNAAVRFRNIRVTDPQGNLLWEGVPDLPRASPAAPIPATSKTVDPAAPVLTMQHIDPVRWVAFSKDGSRIVSASNGDDHEIRGGVRYHVAGKDNTVRIWDAQTGKEIRRLRMTEGSHYGPLGIAISPDGTSLAASSGWATANGPSEPRVYVWNMETGKRLHHFPLVDNHCVRCVTFSPQGGVVKLARSGKGGINSWSLPDGNELPRVIFQETPPGVEAPRMSFSPDANYLLSAVWNGPGEIRAWKTDTGEIARTFQGHTKPPTQVVMSANGQLLLSCAPDFTIRLWDWSAGRQLLCIGDDEILDSQPRCVAFSPDGSSFVVGDDSGQVSLYDTRSGSILERFTGHAARVNDVGFSNDGKRLVSGSDDRTVRIWPLSEYPPSDRLMTEKVIPSTGSDHAAARYVLNQQGSVWINGESTARQSLSVAEFANSVQLTGIELKDKRNLAAKDFEVFSGCRDLEKVRLGFSSITDAHLKPLEDLPKLTHLELTQCEKVTGAAIRKFKHLTHLEAWAVPVGDEDLAALKENALTNLDLGGTQVTGKGLAALNNLSNLRSSRLAFTSIKNKDLAALKDCHRLTFLALYNTGIGDEGVREICELKALRSLELQGSKVTNEVFSYLMKLPHLLSVDLRYTQVTPEAIESFRKQKPLCEVKCDAGVLPRWEPNGDELVKNAKADRAAAAFVLKQGKYVWLDNAKDPLHGDPAILPPHLFKLTGISLEGLKTLTPRDFEIFKGCRHLSDLQLLNMGITDEHLKAFEGITSITKLKLDGQAVTSKGLSSFSGCKRLTFLSVWATQADDKFIQSIASPDYTYLNLGGTRITDASIAAFGSLQNLEMATLNFTGLTDEGVADLATAENLTYLGLNHTRLTDASAKVFLKLHQLEELTLSNTQFSDQGLLLLVNALPNLKRLNLLETKVTADSVDKFQSMHPKCRILWNGGEFKDFN</sequence>
<dbReference type="RefSeq" id="WP_145294311.1">
    <property type="nucleotide sequence ID" value="NZ_CP036299.1"/>
</dbReference>
<keyword evidence="4" id="KW-0547">Nucleotide-binding</keyword>
<dbReference type="EMBL" id="CP036299">
    <property type="protein sequence ID" value="QDV28300.1"/>
    <property type="molecule type" value="Genomic_DNA"/>
</dbReference>
<accession>A0A518GID5</accession>
<reference evidence="10 11" key="1">
    <citation type="submission" date="2019-02" db="EMBL/GenBank/DDBJ databases">
        <title>Deep-cultivation of Planctomycetes and their phenomic and genomic characterization uncovers novel biology.</title>
        <authorList>
            <person name="Wiegand S."/>
            <person name="Jogler M."/>
            <person name="Boedeker C."/>
            <person name="Pinto D."/>
            <person name="Vollmers J."/>
            <person name="Rivas-Marin E."/>
            <person name="Kohn T."/>
            <person name="Peeters S.H."/>
            <person name="Heuer A."/>
            <person name="Rast P."/>
            <person name="Oberbeckmann S."/>
            <person name="Bunk B."/>
            <person name="Jeske O."/>
            <person name="Meyerdierks A."/>
            <person name="Storesund J.E."/>
            <person name="Kallscheuer N."/>
            <person name="Luecker S."/>
            <person name="Lage O.M."/>
            <person name="Pohl T."/>
            <person name="Merkel B.J."/>
            <person name="Hornburger P."/>
            <person name="Mueller R.-W."/>
            <person name="Bruemmer F."/>
            <person name="Labrenz M."/>
            <person name="Spormann A.M."/>
            <person name="Op den Camp H."/>
            <person name="Overmann J."/>
            <person name="Amann R."/>
            <person name="Jetten M.S.M."/>
            <person name="Mascher T."/>
            <person name="Medema M.H."/>
            <person name="Devos D.P."/>
            <person name="Kaster A.-K."/>
            <person name="Ovreas L."/>
            <person name="Rohde M."/>
            <person name="Galperin M.Y."/>
            <person name="Jogler C."/>
        </authorList>
    </citation>
    <scope>NUCLEOTIDE SEQUENCE [LARGE SCALE GENOMIC DNA]</scope>
    <source>
        <strain evidence="10 11">Spb1</strain>
    </source>
</reference>
<dbReference type="InterPro" id="IPR010496">
    <property type="entry name" value="AL/BT2_dom"/>
</dbReference>
<evidence type="ECO:0000256" key="1">
    <source>
        <dbReference type="ARBA" id="ARBA00012513"/>
    </source>
</evidence>
<dbReference type="CDD" id="cd00200">
    <property type="entry name" value="WD40"/>
    <property type="match status" value="1"/>
</dbReference>
<dbReference type="InterPro" id="IPR006553">
    <property type="entry name" value="Leu-rich_rpt_Cys-con_subtyp"/>
</dbReference>
<dbReference type="InterPro" id="IPR015943">
    <property type="entry name" value="WD40/YVTN_repeat-like_dom_sf"/>
</dbReference>
<name>A0A518GID5_9PLAN</name>
<feature type="compositionally biased region" description="Basic and acidic residues" evidence="8">
    <location>
        <begin position="388"/>
        <end position="400"/>
    </location>
</feature>
<evidence type="ECO:0000256" key="8">
    <source>
        <dbReference type="SAM" id="MobiDB-lite"/>
    </source>
</evidence>
<dbReference type="KEGG" id="peh:Spb1_01630"/>
<dbReference type="PANTHER" id="PTHR43289:SF6">
    <property type="entry name" value="SERINE_THREONINE-PROTEIN KINASE NEKL-3"/>
    <property type="match status" value="1"/>
</dbReference>
<feature type="repeat" description="WD" evidence="7">
    <location>
        <begin position="968"/>
        <end position="1009"/>
    </location>
</feature>
<dbReference type="Gene3D" id="3.30.200.20">
    <property type="entry name" value="Phosphorylase Kinase, domain 1"/>
    <property type="match status" value="1"/>
</dbReference>
<dbReference type="Pfam" id="PF00400">
    <property type="entry name" value="WD40"/>
    <property type="match status" value="4"/>
</dbReference>
<dbReference type="InterPro" id="IPR011009">
    <property type="entry name" value="Kinase-like_dom_sf"/>
</dbReference>
<keyword evidence="7" id="KW-0853">WD repeat</keyword>
<evidence type="ECO:0000256" key="3">
    <source>
        <dbReference type="ARBA" id="ARBA00022679"/>
    </source>
</evidence>
<dbReference type="PANTHER" id="PTHR43289">
    <property type="entry name" value="MITOGEN-ACTIVATED PROTEIN KINASE KINASE KINASE 20-RELATED"/>
    <property type="match status" value="1"/>
</dbReference>
<feature type="domain" description="Protein kinase" evidence="9">
    <location>
        <begin position="123"/>
        <end position="388"/>
    </location>
</feature>
<proteinExistence type="predicted"/>
<evidence type="ECO:0000256" key="2">
    <source>
        <dbReference type="ARBA" id="ARBA00022527"/>
    </source>
</evidence>
<evidence type="ECO:0000256" key="7">
    <source>
        <dbReference type="PROSITE-ProRule" id="PRU00221"/>
    </source>
</evidence>
<dbReference type="Pfam" id="PF06439">
    <property type="entry name" value="3keto-disac_hyd"/>
    <property type="match status" value="1"/>
</dbReference>
<keyword evidence="5 10" id="KW-0418">Kinase</keyword>
<dbReference type="CDD" id="cd14014">
    <property type="entry name" value="STKc_PknB_like"/>
    <property type="match status" value="1"/>
</dbReference>
<keyword evidence="11" id="KW-1185">Reference proteome</keyword>
<dbReference type="PROSITE" id="PS00108">
    <property type="entry name" value="PROTEIN_KINASE_ST"/>
    <property type="match status" value="1"/>
</dbReference>
<dbReference type="Pfam" id="PF00069">
    <property type="entry name" value="Pkinase"/>
    <property type="match status" value="1"/>
</dbReference>
<evidence type="ECO:0000259" key="9">
    <source>
        <dbReference type="PROSITE" id="PS50011"/>
    </source>
</evidence>
<feature type="repeat" description="WD" evidence="7">
    <location>
        <begin position="803"/>
        <end position="822"/>
    </location>
</feature>
<dbReference type="SUPFAM" id="SSF50998">
    <property type="entry name" value="Quinoprotein alcohol dehydrogenase-like"/>
    <property type="match status" value="1"/>
</dbReference>
<dbReference type="EC" id="2.7.11.1" evidence="1"/>
<dbReference type="GO" id="GO:0004674">
    <property type="term" value="F:protein serine/threonine kinase activity"/>
    <property type="evidence" value="ECO:0007669"/>
    <property type="project" value="UniProtKB-KW"/>
</dbReference>
<dbReference type="SUPFAM" id="SSF52047">
    <property type="entry name" value="RNI-like"/>
    <property type="match status" value="2"/>
</dbReference>
<keyword evidence="3 10" id="KW-0808">Transferase</keyword>
<feature type="repeat" description="WD" evidence="7">
    <location>
        <begin position="1055"/>
        <end position="1086"/>
    </location>
</feature>
<dbReference type="SMART" id="SM00367">
    <property type="entry name" value="LRR_CC"/>
    <property type="match status" value="6"/>
</dbReference>
<gene>
    <name evidence="10" type="primary">pknB_1</name>
    <name evidence="10" type="ORF">Spb1_01630</name>
</gene>
<keyword evidence="6" id="KW-0067">ATP-binding</keyword>
<dbReference type="InterPro" id="IPR008271">
    <property type="entry name" value="Ser/Thr_kinase_AS"/>
</dbReference>
<dbReference type="InterPro" id="IPR011047">
    <property type="entry name" value="Quinoprotein_ADH-like_sf"/>
</dbReference>
<dbReference type="PROSITE" id="PS50294">
    <property type="entry name" value="WD_REPEATS_REGION"/>
    <property type="match status" value="2"/>
</dbReference>
<dbReference type="InterPro" id="IPR000719">
    <property type="entry name" value="Prot_kinase_dom"/>
</dbReference>
<feature type="region of interest" description="Disordered" evidence="8">
    <location>
        <begin position="72"/>
        <end position="98"/>
    </location>
</feature>
<dbReference type="OrthoDB" id="221884at2"/>
<evidence type="ECO:0000256" key="5">
    <source>
        <dbReference type="ARBA" id="ARBA00022777"/>
    </source>
</evidence>
<evidence type="ECO:0000313" key="11">
    <source>
        <dbReference type="Proteomes" id="UP000315349"/>
    </source>
</evidence>
<dbReference type="PROSITE" id="PS50011">
    <property type="entry name" value="PROTEIN_KINASE_DOM"/>
    <property type="match status" value="1"/>
</dbReference>
<dbReference type="SUPFAM" id="SSF56112">
    <property type="entry name" value="Protein kinase-like (PK-like)"/>
    <property type="match status" value="1"/>
</dbReference>
<keyword evidence="2" id="KW-0723">Serine/threonine-protein kinase</keyword>
<dbReference type="Gene3D" id="3.80.10.10">
    <property type="entry name" value="Ribonuclease Inhibitor"/>
    <property type="match status" value="4"/>
</dbReference>
<dbReference type="GO" id="GO:0005524">
    <property type="term" value="F:ATP binding"/>
    <property type="evidence" value="ECO:0007669"/>
    <property type="project" value="UniProtKB-KW"/>
</dbReference>
<dbReference type="SMART" id="SM00320">
    <property type="entry name" value="WD40"/>
    <property type="match status" value="6"/>
</dbReference>
<evidence type="ECO:0000313" key="10">
    <source>
        <dbReference type="EMBL" id="QDV28300.1"/>
    </source>
</evidence>
<dbReference type="Gene3D" id="1.10.510.10">
    <property type="entry name" value="Transferase(Phosphotransferase) domain 1"/>
    <property type="match status" value="1"/>
</dbReference>
<dbReference type="SMART" id="SM00368">
    <property type="entry name" value="LRR_RI"/>
    <property type="match status" value="2"/>
</dbReference>
<protein>
    <recommendedName>
        <fullName evidence="1">non-specific serine/threonine protein kinase</fullName>
        <ecNumber evidence="1">2.7.11.1</ecNumber>
    </recommendedName>
</protein>
<dbReference type="Gene3D" id="2.60.120.560">
    <property type="entry name" value="Exo-inulinase, domain 1"/>
    <property type="match status" value="1"/>
</dbReference>
<dbReference type="FunFam" id="1.10.510.10:FF:000021">
    <property type="entry name" value="Serine/threonine protein kinase"/>
    <property type="match status" value="1"/>
</dbReference>